<sequence length="501" mass="53957">MALVSRLKTLKQTANLKKLDNAQFNIQQMGRPFAACSSVGLHSVNDCEIIPSSRALGESSTRFMHKNGARTGGSEFDRLPVWLPMRGKGPQGNNLNFARFHSSQCAPAVPRERVECVVVGAGVVGLAVARELASAGREVWVIEGASDIGTGTSSRNSEVIHAGLHYPQGSLKAKLCVEGKDSMYAYCQENGVPYKRVGKLIVATQSQQVPLLEKMQTAGEANGVHDLRLLEATDIRSMEPELQCVKALWSPSSGILDTHTFMSTLQADAEEHGASFAFNTSMLRGAVTKRNIELHVGSTEALTPSSGKGVDAILCANYVVNATGLYAQSFARKLDGLPVDSIPASHFARGCYFSLSGVKSPFSHLIYPIPEDGGLGCHVTLDLGGQVRFGPDVEWLPELMNGVSLSTQFDYSVDPKRADRFYSEIRKYYPSLADGALQPSYSGIRPKLSGPGQPSADFLIQGEEDHGVRGLVNLYGIESPGLTSCLAIAKVVHSMLMNHEC</sequence>
<protein>
    <recommendedName>
        <fullName evidence="8">L-2-hydroxyglutarate dehydrogenase, mitochondrial</fullName>
        <ecNumber evidence="7">1.1.99.2</ecNumber>
    </recommendedName>
</protein>
<evidence type="ECO:0000313" key="11">
    <source>
        <dbReference type="Proteomes" id="UP000822688"/>
    </source>
</evidence>
<evidence type="ECO:0000256" key="8">
    <source>
        <dbReference type="ARBA" id="ARBA00041137"/>
    </source>
</evidence>
<evidence type="ECO:0000256" key="6">
    <source>
        <dbReference type="ARBA" id="ARBA00037941"/>
    </source>
</evidence>
<proteinExistence type="inferred from homology"/>
<comment type="catalytic activity">
    <reaction evidence="5">
        <text>(S)-2-hydroxyglutarate + A = 2-oxoglutarate + AH2</text>
        <dbReference type="Rhea" id="RHEA:21252"/>
        <dbReference type="ChEBI" id="CHEBI:13193"/>
        <dbReference type="ChEBI" id="CHEBI:16782"/>
        <dbReference type="ChEBI" id="CHEBI:16810"/>
        <dbReference type="ChEBI" id="CHEBI:17499"/>
        <dbReference type="EC" id="1.1.99.2"/>
    </reaction>
</comment>
<comment type="similarity">
    <text evidence="6">Belongs to the L2HGDH family.</text>
</comment>
<keyword evidence="4" id="KW-0560">Oxidoreductase</keyword>
<feature type="domain" description="FAD dependent oxidoreductase" evidence="9">
    <location>
        <begin position="116"/>
        <end position="492"/>
    </location>
</feature>
<dbReference type="Pfam" id="PF01266">
    <property type="entry name" value="DAO"/>
    <property type="match status" value="1"/>
</dbReference>
<dbReference type="Gene3D" id="3.30.9.10">
    <property type="entry name" value="D-Amino Acid Oxidase, subunit A, domain 2"/>
    <property type="match status" value="1"/>
</dbReference>
<evidence type="ECO:0000259" key="9">
    <source>
        <dbReference type="Pfam" id="PF01266"/>
    </source>
</evidence>
<evidence type="ECO:0000256" key="3">
    <source>
        <dbReference type="ARBA" id="ARBA00022827"/>
    </source>
</evidence>
<keyword evidence="3" id="KW-0274">FAD</keyword>
<dbReference type="InterPro" id="IPR006076">
    <property type="entry name" value="FAD-dep_OxRdtase"/>
</dbReference>
<evidence type="ECO:0000256" key="4">
    <source>
        <dbReference type="ARBA" id="ARBA00023002"/>
    </source>
</evidence>
<dbReference type="InterPro" id="IPR036188">
    <property type="entry name" value="FAD/NAD-bd_sf"/>
</dbReference>
<accession>A0A8T0IAR8</accession>
<evidence type="ECO:0000256" key="1">
    <source>
        <dbReference type="ARBA" id="ARBA00001974"/>
    </source>
</evidence>
<keyword evidence="2" id="KW-0285">Flavoprotein</keyword>
<reference evidence="10" key="1">
    <citation type="submission" date="2020-06" db="EMBL/GenBank/DDBJ databases">
        <title>WGS assembly of Ceratodon purpureus strain R40.</title>
        <authorList>
            <person name="Carey S.B."/>
            <person name="Jenkins J."/>
            <person name="Shu S."/>
            <person name="Lovell J.T."/>
            <person name="Sreedasyam A."/>
            <person name="Maumus F."/>
            <person name="Tiley G.P."/>
            <person name="Fernandez-Pozo N."/>
            <person name="Barry K."/>
            <person name="Chen C."/>
            <person name="Wang M."/>
            <person name="Lipzen A."/>
            <person name="Daum C."/>
            <person name="Saski C.A."/>
            <person name="Payton A.C."/>
            <person name="Mcbreen J.C."/>
            <person name="Conrad R.E."/>
            <person name="Kollar L.M."/>
            <person name="Olsson S."/>
            <person name="Huttunen S."/>
            <person name="Landis J.B."/>
            <person name="Wickett N.J."/>
            <person name="Johnson M.G."/>
            <person name="Rensing S.A."/>
            <person name="Grimwood J."/>
            <person name="Schmutz J."/>
            <person name="Mcdaniel S.F."/>
        </authorList>
    </citation>
    <scope>NUCLEOTIDE SEQUENCE</scope>
    <source>
        <strain evidence="10">R40</strain>
    </source>
</reference>
<dbReference type="EMBL" id="CM026424">
    <property type="protein sequence ID" value="KAG0579996.1"/>
    <property type="molecule type" value="Genomic_DNA"/>
</dbReference>
<comment type="caution">
    <text evidence="10">The sequence shown here is derived from an EMBL/GenBank/DDBJ whole genome shotgun (WGS) entry which is preliminary data.</text>
</comment>
<evidence type="ECO:0000256" key="2">
    <source>
        <dbReference type="ARBA" id="ARBA00022630"/>
    </source>
</evidence>
<dbReference type="PANTHER" id="PTHR43104">
    <property type="entry name" value="L-2-HYDROXYGLUTARATE DEHYDROGENASE, MITOCHONDRIAL"/>
    <property type="match status" value="1"/>
</dbReference>
<evidence type="ECO:0000256" key="5">
    <source>
        <dbReference type="ARBA" id="ARBA00036066"/>
    </source>
</evidence>
<organism evidence="10 11">
    <name type="scientific">Ceratodon purpureus</name>
    <name type="common">Fire moss</name>
    <name type="synonym">Dicranum purpureum</name>
    <dbReference type="NCBI Taxonomy" id="3225"/>
    <lineage>
        <taxon>Eukaryota</taxon>
        <taxon>Viridiplantae</taxon>
        <taxon>Streptophyta</taxon>
        <taxon>Embryophyta</taxon>
        <taxon>Bryophyta</taxon>
        <taxon>Bryophytina</taxon>
        <taxon>Bryopsida</taxon>
        <taxon>Dicranidae</taxon>
        <taxon>Pseudoditrichales</taxon>
        <taxon>Ditrichaceae</taxon>
        <taxon>Ceratodon</taxon>
    </lineage>
</organism>
<dbReference type="AlphaFoldDB" id="A0A8T0IAR8"/>
<evidence type="ECO:0000256" key="7">
    <source>
        <dbReference type="ARBA" id="ARBA00038878"/>
    </source>
</evidence>
<dbReference type="SUPFAM" id="SSF51905">
    <property type="entry name" value="FAD/NAD(P)-binding domain"/>
    <property type="match status" value="1"/>
</dbReference>
<dbReference type="Proteomes" id="UP000822688">
    <property type="component" value="Chromosome 4"/>
</dbReference>
<dbReference type="PANTHER" id="PTHR43104:SF4">
    <property type="entry name" value="L-2-HYDROXYGLUTARATE DEHYDROGENASE, MITOCHONDRIAL"/>
    <property type="match status" value="1"/>
</dbReference>
<dbReference type="EC" id="1.1.99.2" evidence="7"/>
<keyword evidence="11" id="KW-1185">Reference proteome</keyword>
<evidence type="ECO:0000313" key="10">
    <source>
        <dbReference type="EMBL" id="KAG0579996.1"/>
    </source>
</evidence>
<gene>
    <name evidence="10" type="ORF">KC19_4G140700</name>
</gene>
<comment type="cofactor">
    <cofactor evidence="1">
        <name>FAD</name>
        <dbReference type="ChEBI" id="CHEBI:57692"/>
    </cofactor>
</comment>
<dbReference type="GO" id="GO:0047545">
    <property type="term" value="F:(S)-2-hydroxyglutarate dehydrogenase activity"/>
    <property type="evidence" value="ECO:0007669"/>
    <property type="project" value="UniProtKB-EC"/>
</dbReference>
<dbReference type="Gene3D" id="3.50.50.60">
    <property type="entry name" value="FAD/NAD(P)-binding domain"/>
    <property type="match status" value="1"/>
</dbReference>
<name>A0A8T0IAR8_CERPU</name>